<accession>A0A833TFY4</accession>
<dbReference type="PANTHER" id="PTHR33683">
    <property type="entry name" value="1, PUTATIVE-RELATED"/>
    <property type="match status" value="1"/>
</dbReference>
<dbReference type="Proteomes" id="UP000602510">
    <property type="component" value="Unassembled WGS sequence"/>
</dbReference>
<evidence type="ECO:0000313" key="5">
    <source>
        <dbReference type="Proteomes" id="UP000602510"/>
    </source>
</evidence>
<evidence type="ECO:0000313" key="2">
    <source>
        <dbReference type="EMBL" id="KAF4046050.1"/>
    </source>
</evidence>
<dbReference type="EMBL" id="JAACNO010002894">
    <property type="protein sequence ID" value="KAF4129996.1"/>
    <property type="molecule type" value="Genomic_DNA"/>
</dbReference>
<sequence length="506" mass="51513">MVYPRTASTRAYAIALCSLAMPLSTSQRDTTTVVCEVSDGDKNFGVRVVNDVGCLNGGLGCYNDHCRYCKLFDTPKSTRFESCALFGATFPTMAPLTATTGSCEISEGDAAAGIAAVVDADCLYGGLGCFNDHCRFCKVKETPESTAFLGCNDFNASTIVTDGTPTTPAPTLAVTDGKTSYGACSLVASEGDAAVGIKIVPDVTCTSGGVGCIDEVCRFCRATTTVQSATFTDCSTIAGATVVAKLATDPPTDVPTETPIELPTGVPSVDGTCQQVAALGDIKVGIVIVTDTTCATGGIGCITDVCRYCRLVYTRQSAAFTDCGMIRGTDAPTNTPTAIIVGTEAPSEAPTRAPVDQPGCPQVVSAGDASVGINIVTDTTCSSGGLGCIDTVCRFCKTLDTPQSTTYTDCTSITGYSAGAVTTTDAPTEAPTDAPSDAPTETPTIAVSTSEACTQAASEGDASVGIGLFTDTSCASGGVGCIDDVCRFCKLKSTEQSAAFVDCPST</sequence>
<dbReference type="PANTHER" id="PTHR33683:SF46">
    <property type="entry name" value="SUSHI DOMAIN-CONTAINING PROTEIN"/>
    <property type="match status" value="1"/>
</dbReference>
<feature type="region of interest" description="Disordered" evidence="1">
    <location>
        <begin position="422"/>
        <end position="443"/>
    </location>
</feature>
<keyword evidence="5" id="KW-1185">Reference proteome</keyword>
<organism evidence="2 5">
    <name type="scientific">Phytophthora infestans</name>
    <name type="common">Potato late blight agent</name>
    <name type="synonym">Botrytis infestans</name>
    <dbReference type="NCBI Taxonomy" id="4787"/>
    <lineage>
        <taxon>Eukaryota</taxon>
        <taxon>Sar</taxon>
        <taxon>Stramenopiles</taxon>
        <taxon>Oomycota</taxon>
        <taxon>Peronosporomycetes</taxon>
        <taxon>Peronosporales</taxon>
        <taxon>Peronosporaceae</taxon>
        <taxon>Phytophthora</taxon>
    </lineage>
</organism>
<evidence type="ECO:0000313" key="3">
    <source>
        <dbReference type="EMBL" id="KAF4129995.1"/>
    </source>
</evidence>
<dbReference type="EMBL" id="JAACNO010002894">
    <property type="protein sequence ID" value="KAF4129995.1"/>
    <property type="molecule type" value="Genomic_DNA"/>
</dbReference>
<evidence type="ECO:0000256" key="1">
    <source>
        <dbReference type="SAM" id="MobiDB-lite"/>
    </source>
</evidence>
<reference evidence="2" key="1">
    <citation type="submission" date="2020-04" db="EMBL/GenBank/DDBJ databases">
        <title>Hybrid Assembly of Korean Phytophthora infestans isolates.</title>
        <authorList>
            <person name="Prokchorchik M."/>
            <person name="Lee Y."/>
            <person name="Seo J."/>
            <person name="Cho J.-H."/>
            <person name="Park Y.-E."/>
            <person name="Jang D.-C."/>
            <person name="Im J.-S."/>
            <person name="Choi J.-G."/>
            <person name="Park H.-J."/>
            <person name="Lee G.-B."/>
            <person name="Lee Y.-G."/>
            <person name="Hong S.-Y."/>
            <person name="Cho K."/>
            <person name="Sohn K.H."/>
        </authorList>
    </citation>
    <scope>NUCLEOTIDE SEQUENCE</scope>
    <source>
        <strain evidence="2">KR_1_A1</strain>
        <strain evidence="3">KR_2_A2</strain>
    </source>
</reference>
<gene>
    <name evidence="2" type="ORF">GN244_ATG01553</name>
    <name evidence="3" type="ORF">GN958_ATG20806</name>
    <name evidence="4" type="ORF">GN958_ATG20807</name>
</gene>
<protein>
    <submittedName>
        <fullName evidence="2">Uncharacterized protein</fullName>
    </submittedName>
</protein>
<dbReference type="AlphaFoldDB" id="A0A833TFY4"/>
<comment type="caution">
    <text evidence="2">The sequence shown here is derived from an EMBL/GenBank/DDBJ whole genome shotgun (WGS) entry which is preliminary data.</text>
</comment>
<dbReference type="EMBL" id="WSZM01000032">
    <property type="protein sequence ID" value="KAF4046050.1"/>
    <property type="molecule type" value="Genomic_DNA"/>
</dbReference>
<dbReference type="Proteomes" id="UP000704712">
    <property type="component" value="Unassembled WGS sequence"/>
</dbReference>
<name>A0A833TFY4_PHYIN</name>
<proteinExistence type="predicted"/>
<evidence type="ECO:0000313" key="4">
    <source>
        <dbReference type="EMBL" id="KAF4129996.1"/>
    </source>
</evidence>